<dbReference type="PROSITE" id="PS00571">
    <property type="entry name" value="AMIDASES"/>
    <property type="match status" value="1"/>
</dbReference>
<dbReference type="InterPro" id="IPR020556">
    <property type="entry name" value="Amidase_CS"/>
</dbReference>
<comment type="subunit">
    <text evidence="8">Heterotrimer of A, B and C subunits.</text>
</comment>
<dbReference type="GO" id="GO:0030956">
    <property type="term" value="C:glutamyl-tRNA(Gln) amidotransferase complex"/>
    <property type="evidence" value="ECO:0007669"/>
    <property type="project" value="InterPro"/>
</dbReference>
<dbReference type="EC" id="6.3.5.7" evidence="8"/>
<evidence type="ECO:0000256" key="1">
    <source>
        <dbReference type="ARBA" id="ARBA00008069"/>
    </source>
</evidence>
<dbReference type="EMBL" id="FOYM01000002">
    <property type="protein sequence ID" value="SFQ97309.1"/>
    <property type="molecule type" value="Genomic_DNA"/>
</dbReference>
<dbReference type="GO" id="GO:0016740">
    <property type="term" value="F:transferase activity"/>
    <property type="evidence" value="ECO:0007669"/>
    <property type="project" value="UniProtKB-KW"/>
</dbReference>
<reference evidence="11" key="1">
    <citation type="submission" date="2016-10" db="EMBL/GenBank/DDBJ databases">
        <authorList>
            <person name="Varghese N."/>
            <person name="Submissions S."/>
        </authorList>
    </citation>
    <scope>NUCLEOTIDE SEQUENCE [LARGE SCALE GENOMIC DNA]</scope>
    <source>
        <strain evidence="11">DSM 3669</strain>
    </source>
</reference>
<dbReference type="GO" id="GO:0006412">
    <property type="term" value="P:translation"/>
    <property type="evidence" value="ECO:0007669"/>
    <property type="project" value="UniProtKB-UniRule"/>
</dbReference>
<dbReference type="GO" id="GO:0050567">
    <property type="term" value="F:glutaminyl-tRNA synthase (glutamine-hydrolyzing) activity"/>
    <property type="evidence" value="ECO:0007669"/>
    <property type="project" value="UniProtKB-UniRule"/>
</dbReference>
<evidence type="ECO:0000256" key="3">
    <source>
        <dbReference type="ARBA" id="ARBA00022741"/>
    </source>
</evidence>
<feature type="domain" description="Amidase" evidence="9">
    <location>
        <begin position="24"/>
        <end position="466"/>
    </location>
</feature>
<dbReference type="Proteomes" id="UP000199584">
    <property type="component" value="Unassembled WGS sequence"/>
</dbReference>
<evidence type="ECO:0000256" key="7">
    <source>
        <dbReference type="ARBA" id="ARBA00047407"/>
    </source>
</evidence>
<name>A0A1I6CVN9_9FIRM</name>
<dbReference type="InterPro" id="IPR023631">
    <property type="entry name" value="Amidase_dom"/>
</dbReference>
<keyword evidence="5 8" id="KW-0648">Protein biosynthesis</keyword>
<comment type="similarity">
    <text evidence="1 8">Belongs to the amidase family. GatA subfamily.</text>
</comment>
<dbReference type="Pfam" id="PF01425">
    <property type="entry name" value="Amidase"/>
    <property type="match status" value="1"/>
</dbReference>
<accession>A0A1I6CVN9</accession>
<evidence type="ECO:0000313" key="11">
    <source>
        <dbReference type="Proteomes" id="UP000199584"/>
    </source>
</evidence>
<evidence type="ECO:0000259" key="9">
    <source>
        <dbReference type="Pfam" id="PF01425"/>
    </source>
</evidence>
<dbReference type="GO" id="GO:0005524">
    <property type="term" value="F:ATP binding"/>
    <property type="evidence" value="ECO:0007669"/>
    <property type="project" value="UniProtKB-KW"/>
</dbReference>
<dbReference type="AlphaFoldDB" id="A0A1I6CVN9"/>
<comment type="function">
    <text evidence="6 8">Allows the formation of correctly charged Gln-tRNA(Gln) through the transamidation of misacylated Glu-tRNA(Gln) in organisms which lack glutaminyl-tRNA synthetase. The reaction takes place in the presence of glutamine and ATP through an activated gamma-phospho-Glu-tRNA(Gln).</text>
</comment>
<keyword evidence="11" id="KW-1185">Reference proteome</keyword>
<dbReference type="SUPFAM" id="SSF75304">
    <property type="entry name" value="Amidase signature (AS) enzymes"/>
    <property type="match status" value="1"/>
</dbReference>
<evidence type="ECO:0000313" key="10">
    <source>
        <dbReference type="EMBL" id="SFQ97309.1"/>
    </source>
</evidence>
<proteinExistence type="inferred from homology"/>
<evidence type="ECO:0000256" key="6">
    <source>
        <dbReference type="ARBA" id="ARBA00025295"/>
    </source>
</evidence>
<evidence type="ECO:0000256" key="5">
    <source>
        <dbReference type="ARBA" id="ARBA00022917"/>
    </source>
</evidence>
<dbReference type="OrthoDB" id="9811471at2"/>
<dbReference type="PANTHER" id="PTHR11895">
    <property type="entry name" value="TRANSAMIDASE"/>
    <property type="match status" value="1"/>
</dbReference>
<protein>
    <recommendedName>
        <fullName evidence="8">Glutamyl-tRNA(Gln) amidotransferase subunit A</fullName>
        <shortName evidence="8">Glu-ADT subunit A</shortName>
        <ecNumber evidence="8">6.3.5.7</ecNumber>
    </recommendedName>
</protein>
<dbReference type="STRING" id="39060.SAMN05660706_102158"/>
<organism evidence="10 11">
    <name type="scientific">Desulfoscipio geothermicus DSM 3669</name>
    <dbReference type="NCBI Taxonomy" id="1121426"/>
    <lineage>
        <taxon>Bacteria</taxon>
        <taxon>Bacillati</taxon>
        <taxon>Bacillota</taxon>
        <taxon>Clostridia</taxon>
        <taxon>Eubacteriales</taxon>
        <taxon>Desulfallaceae</taxon>
        <taxon>Desulfoscipio</taxon>
    </lineage>
</organism>
<feature type="active site" description="Acyl-ester intermediate" evidence="8">
    <location>
        <position position="178"/>
    </location>
</feature>
<sequence>MDLYYLTAHQLHNMLVNKEISAVELTKSVFARIDKLDDRIRAFVTLTREQALQQAQQVDNARAAGEELPALAGIPVAIKDNICTVGVRTTCSSKMLYNYIPPYNATVMERLNDARTIMVGKTNMDEFAMGSSCENSAFFPTCNPWDTERVPGGSSGGSAAAVAAGEAVLALGSDTGGSIRQPASFCGVVGMKPTYGTVSRYGLVAFASSLDQIGPLTRDVTDCALLLNVICGHDPFDSTSAPYDKPDYTSFLTGDIKGMKIGVPVEYMGEGIDSAVKEVIKKAIAVLSNLGAEVAETTLPHTEHALPAYYLIAPAEASSNLARYDGVRYGYRSEKAGDVVDMFMQTRSEGFGPEVKRRIMLGTYALSAGYYDAYYNKALKVRTLIKQDFDQAYEKFDLLLGPTAPVTAFKRGEKVDDPVQMYMVDVCTLSVNLAGLPAISVPAGMAGNLPVGLQLIGRPFGEGDILRAAHAFEQTTEHHRKFPE</sequence>
<gene>
    <name evidence="8" type="primary">gatA</name>
    <name evidence="10" type="ORF">SAMN05660706_102158</name>
</gene>
<comment type="catalytic activity">
    <reaction evidence="7 8">
        <text>L-glutamyl-tRNA(Gln) + L-glutamine + ATP + H2O = L-glutaminyl-tRNA(Gln) + L-glutamate + ADP + phosphate + H(+)</text>
        <dbReference type="Rhea" id="RHEA:17521"/>
        <dbReference type="Rhea" id="RHEA-COMP:9681"/>
        <dbReference type="Rhea" id="RHEA-COMP:9684"/>
        <dbReference type="ChEBI" id="CHEBI:15377"/>
        <dbReference type="ChEBI" id="CHEBI:15378"/>
        <dbReference type="ChEBI" id="CHEBI:29985"/>
        <dbReference type="ChEBI" id="CHEBI:30616"/>
        <dbReference type="ChEBI" id="CHEBI:43474"/>
        <dbReference type="ChEBI" id="CHEBI:58359"/>
        <dbReference type="ChEBI" id="CHEBI:78520"/>
        <dbReference type="ChEBI" id="CHEBI:78521"/>
        <dbReference type="ChEBI" id="CHEBI:456216"/>
        <dbReference type="EC" id="6.3.5.7"/>
    </reaction>
</comment>
<evidence type="ECO:0000256" key="2">
    <source>
        <dbReference type="ARBA" id="ARBA00022598"/>
    </source>
</evidence>
<dbReference type="InterPro" id="IPR004412">
    <property type="entry name" value="GatA"/>
</dbReference>
<dbReference type="InterPro" id="IPR000120">
    <property type="entry name" value="Amidase"/>
</dbReference>
<dbReference type="NCBIfam" id="TIGR00132">
    <property type="entry name" value="gatA"/>
    <property type="match status" value="1"/>
</dbReference>
<evidence type="ECO:0000256" key="4">
    <source>
        <dbReference type="ARBA" id="ARBA00022840"/>
    </source>
</evidence>
<feature type="active site" description="Charge relay system" evidence="8">
    <location>
        <position position="154"/>
    </location>
</feature>
<keyword evidence="4 8" id="KW-0067">ATP-binding</keyword>
<dbReference type="HAMAP" id="MF_00120">
    <property type="entry name" value="GatA"/>
    <property type="match status" value="1"/>
</dbReference>
<dbReference type="Gene3D" id="3.90.1300.10">
    <property type="entry name" value="Amidase signature (AS) domain"/>
    <property type="match status" value="1"/>
</dbReference>
<keyword evidence="2 8" id="KW-0436">Ligase</keyword>
<feature type="active site" description="Charge relay system" evidence="8">
    <location>
        <position position="79"/>
    </location>
</feature>
<dbReference type="RefSeq" id="WP_092481823.1">
    <property type="nucleotide sequence ID" value="NZ_FOYM01000002.1"/>
</dbReference>
<keyword evidence="10" id="KW-0808">Transferase</keyword>
<keyword evidence="3 8" id="KW-0547">Nucleotide-binding</keyword>
<dbReference type="InterPro" id="IPR036928">
    <property type="entry name" value="AS_sf"/>
</dbReference>
<evidence type="ECO:0000256" key="8">
    <source>
        <dbReference type="HAMAP-Rule" id="MF_00120"/>
    </source>
</evidence>
<dbReference type="PANTHER" id="PTHR11895:SF151">
    <property type="entry name" value="GLUTAMYL-TRNA(GLN) AMIDOTRANSFERASE SUBUNIT A"/>
    <property type="match status" value="1"/>
</dbReference>